<proteinExistence type="predicted"/>
<name>A0A8X8W509_SALSN</name>
<accession>A0A8X8W509</accession>
<dbReference type="EMBL" id="PNBA02000021">
    <property type="protein sequence ID" value="KAG6388143.1"/>
    <property type="molecule type" value="Genomic_DNA"/>
</dbReference>
<keyword evidence="2" id="KW-1185">Reference proteome</keyword>
<comment type="caution">
    <text evidence="1">The sequence shown here is derived from an EMBL/GenBank/DDBJ whole genome shotgun (WGS) entry which is preliminary data.</text>
</comment>
<reference evidence="1" key="2">
    <citation type="submission" date="2020-08" db="EMBL/GenBank/DDBJ databases">
        <title>Plant Genome Project.</title>
        <authorList>
            <person name="Zhang R.-G."/>
        </authorList>
    </citation>
    <scope>NUCLEOTIDE SEQUENCE</scope>
    <source>
        <strain evidence="1">Huo1</strain>
        <tissue evidence="1">Leaf</tissue>
    </source>
</reference>
<dbReference type="Proteomes" id="UP000298416">
    <property type="component" value="Unassembled WGS sequence"/>
</dbReference>
<evidence type="ECO:0000313" key="2">
    <source>
        <dbReference type="Proteomes" id="UP000298416"/>
    </source>
</evidence>
<reference evidence="1" key="1">
    <citation type="submission" date="2018-01" db="EMBL/GenBank/DDBJ databases">
        <authorList>
            <person name="Mao J.F."/>
        </authorList>
    </citation>
    <scope>NUCLEOTIDE SEQUENCE</scope>
    <source>
        <strain evidence="1">Huo1</strain>
        <tissue evidence="1">Leaf</tissue>
    </source>
</reference>
<evidence type="ECO:0000313" key="1">
    <source>
        <dbReference type="EMBL" id="KAG6388143.1"/>
    </source>
</evidence>
<gene>
    <name evidence="1" type="ORF">SASPL_153342</name>
</gene>
<sequence length="218" mass="24101">MADKLSKDVMQHCQSTLTEKEAARIAAVSKTCYHAWATLAMVDFNDQDHGDYIAEVATRMVTRYEAENLKLDSFRLWSAEIDRGLAKNLIERALKLGASEIAIYVGDDAHGKFNLPTTVLGSEHIRSLCAQGCIISLDQIKCFSLKTLHLAKVCVVGDLFNDFILKCNELVEVALCHTENLTGSVDLDDSWESVIGQSKVQSLELIGIDRGDNMVLHA</sequence>
<dbReference type="InterPro" id="IPR053772">
    <property type="entry name" value="At1g61320/At1g61330-like"/>
</dbReference>
<dbReference type="AlphaFoldDB" id="A0A8X8W509"/>
<protein>
    <submittedName>
        <fullName evidence="1">Uncharacterized protein</fullName>
    </submittedName>
</protein>
<dbReference type="PANTHER" id="PTHR34145">
    <property type="entry name" value="OS02G0105600 PROTEIN"/>
    <property type="match status" value="1"/>
</dbReference>
<organism evidence="1">
    <name type="scientific">Salvia splendens</name>
    <name type="common">Scarlet sage</name>
    <dbReference type="NCBI Taxonomy" id="180675"/>
    <lineage>
        <taxon>Eukaryota</taxon>
        <taxon>Viridiplantae</taxon>
        <taxon>Streptophyta</taxon>
        <taxon>Embryophyta</taxon>
        <taxon>Tracheophyta</taxon>
        <taxon>Spermatophyta</taxon>
        <taxon>Magnoliopsida</taxon>
        <taxon>eudicotyledons</taxon>
        <taxon>Gunneridae</taxon>
        <taxon>Pentapetalae</taxon>
        <taxon>asterids</taxon>
        <taxon>lamiids</taxon>
        <taxon>Lamiales</taxon>
        <taxon>Lamiaceae</taxon>
        <taxon>Nepetoideae</taxon>
        <taxon>Mentheae</taxon>
        <taxon>Salviinae</taxon>
        <taxon>Salvia</taxon>
        <taxon>Salvia subgen. Calosphace</taxon>
        <taxon>core Calosphace</taxon>
    </lineage>
</organism>